<protein>
    <submittedName>
        <fullName evidence="2">Uncharacterized protein</fullName>
    </submittedName>
</protein>
<feature type="chain" id="PRO_5007401646" evidence="1">
    <location>
        <begin position="17"/>
        <end position="40"/>
    </location>
</feature>
<keyword evidence="1" id="KW-0732">Signal</keyword>
<reference evidence="2" key="2">
    <citation type="journal article" date="2015" name="Fish Shellfish Immunol.">
        <title>Early steps in the European eel (Anguilla anguilla)-Vibrio vulnificus interaction in the gills: Role of the RtxA13 toxin.</title>
        <authorList>
            <person name="Callol A."/>
            <person name="Pajuelo D."/>
            <person name="Ebbesson L."/>
            <person name="Teles M."/>
            <person name="MacKenzie S."/>
            <person name="Amaro C."/>
        </authorList>
    </citation>
    <scope>NUCLEOTIDE SEQUENCE</scope>
</reference>
<name>A0A0E9SG42_ANGAN</name>
<accession>A0A0E9SG42</accession>
<proteinExistence type="predicted"/>
<feature type="signal peptide" evidence="1">
    <location>
        <begin position="1"/>
        <end position="16"/>
    </location>
</feature>
<dbReference type="EMBL" id="GBXM01068243">
    <property type="protein sequence ID" value="JAH40334.1"/>
    <property type="molecule type" value="Transcribed_RNA"/>
</dbReference>
<evidence type="ECO:0000256" key="1">
    <source>
        <dbReference type="SAM" id="SignalP"/>
    </source>
</evidence>
<dbReference type="EMBL" id="GBXM01079964">
    <property type="protein sequence ID" value="JAH28613.1"/>
    <property type="molecule type" value="Transcribed_RNA"/>
</dbReference>
<evidence type="ECO:0000313" key="2">
    <source>
        <dbReference type="EMBL" id="JAH40334.1"/>
    </source>
</evidence>
<reference evidence="2" key="1">
    <citation type="submission" date="2014-11" db="EMBL/GenBank/DDBJ databases">
        <authorList>
            <person name="Amaro Gonzalez C."/>
        </authorList>
    </citation>
    <scope>NUCLEOTIDE SEQUENCE</scope>
</reference>
<dbReference type="AlphaFoldDB" id="A0A0E9SG42"/>
<organism evidence="2">
    <name type="scientific">Anguilla anguilla</name>
    <name type="common">European freshwater eel</name>
    <name type="synonym">Muraena anguilla</name>
    <dbReference type="NCBI Taxonomy" id="7936"/>
    <lineage>
        <taxon>Eukaryota</taxon>
        <taxon>Metazoa</taxon>
        <taxon>Chordata</taxon>
        <taxon>Craniata</taxon>
        <taxon>Vertebrata</taxon>
        <taxon>Euteleostomi</taxon>
        <taxon>Actinopterygii</taxon>
        <taxon>Neopterygii</taxon>
        <taxon>Teleostei</taxon>
        <taxon>Anguilliformes</taxon>
        <taxon>Anguillidae</taxon>
        <taxon>Anguilla</taxon>
    </lineage>
</organism>
<sequence>MILLLQLRFSIHLAITGIVNVWSRGSECQLLLLTEKSSHR</sequence>